<protein>
    <recommendedName>
        <fullName evidence="3">CBM6 domain-containing protein</fullName>
    </recommendedName>
</protein>
<dbReference type="Gene3D" id="2.60.120.260">
    <property type="entry name" value="Galactose-binding domain-like"/>
    <property type="match status" value="1"/>
</dbReference>
<name>A0A378XNW3_PAEPO</name>
<dbReference type="Proteomes" id="UP000254400">
    <property type="component" value="Unassembled WGS sequence"/>
</dbReference>
<dbReference type="GeneID" id="93349131"/>
<evidence type="ECO:0000313" key="1">
    <source>
        <dbReference type="EMBL" id="SUA62320.1"/>
    </source>
</evidence>
<dbReference type="RefSeq" id="WP_143069152.1">
    <property type="nucleotide sequence ID" value="NZ_CP025957.1"/>
</dbReference>
<dbReference type="SUPFAM" id="SSF49785">
    <property type="entry name" value="Galactose-binding domain-like"/>
    <property type="match status" value="1"/>
</dbReference>
<organism evidence="1 2">
    <name type="scientific">Paenibacillus polymyxa</name>
    <name type="common">Bacillus polymyxa</name>
    <dbReference type="NCBI Taxonomy" id="1406"/>
    <lineage>
        <taxon>Bacteria</taxon>
        <taxon>Bacillati</taxon>
        <taxon>Bacillota</taxon>
        <taxon>Bacilli</taxon>
        <taxon>Bacillales</taxon>
        <taxon>Paenibacillaceae</taxon>
        <taxon>Paenibacillus</taxon>
    </lineage>
</organism>
<evidence type="ECO:0000313" key="2">
    <source>
        <dbReference type="Proteomes" id="UP000254400"/>
    </source>
</evidence>
<gene>
    <name evidence="1" type="ORF">NCTC10343_00278</name>
</gene>
<dbReference type="InterPro" id="IPR008979">
    <property type="entry name" value="Galactose-bd-like_sf"/>
</dbReference>
<reference evidence="1 2" key="1">
    <citation type="submission" date="2018-06" db="EMBL/GenBank/DDBJ databases">
        <authorList>
            <consortium name="Pathogen Informatics"/>
            <person name="Doyle S."/>
        </authorList>
    </citation>
    <scope>NUCLEOTIDE SEQUENCE [LARGE SCALE GENOMIC DNA]</scope>
    <source>
        <strain evidence="1 2">NCTC10343</strain>
    </source>
</reference>
<dbReference type="AlphaFoldDB" id="A0A378XNW3"/>
<dbReference type="EMBL" id="UGSC01000001">
    <property type="protein sequence ID" value="SUA62320.1"/>
    <property type="molecule type" value="Genomic_DNA"/>
</dbReference>
<evidence type="ECO:0008006" key="3">
    <source>
        <dbReference type="Google" id="ProtNLM"/>
    </source>
</evidence>
<accession>A0A378XNW3</accession>
<sequence length="175" mass="19246">MSVKRVSRRTKKVVPPILRYRTKRQTKFRVTQVRNGSFENSSFSPWRPVGNVSLSRVRPHTGRANARYSVLPGQSASLTQTLSLSPFRSYRLTFFAESPSSTGILRVRLLGSTFSGGVLNLISIPSGRYQSYSLTIPAASLLGRSVFNLEFQVTGTGTGSQLSVLNLDTVSMVSI</sequence>
<proteinExistence type="predicted"/>